<evidence type="ECO:0000313" key="3">
    <source>
        <dbReference type="EMBL" id="PWK06281.1"/>
    </source>
</evidence>
<organism evidence="3 4">
    <name type="scientific">Tumebacillus permanentifrigoris</name>
    <dbReference type="NCBI Taxonomy" id="378543"/>
    <lineage>
        <taxon>Bacteria</taxon>
        <taxon>Bacillati</taxon>
        <taxon>Bacillota</taxon>
        <taxon>Bacilli</taxon>
        <taxon>Bacillales</taxon>
        <taxon>Alicyclobacillaceae</taxon>
        <taxon>Tumebacillus</taxon>
    </lineage>
</organism>
<dbReference type="Pfam" id="PF00395">
    <property type="entry name" value="SLH"/>
    <property type="match status" value="3"/>
</dbReference>
<dbReference type="PANTHER" id="PTHR43308:SF5">
    <property type="entry name" value="S-LAYER PROTEIN _ PEPTIDOGLYCAN ENDO-BETA-N-ACETYLGLUCOSAMINIDASE"/>
    <property type="match status" value="1"/>
</dbReference>
<dbReference type="InterPro" id="IPR001119">
    <property type="entry name" value="SLH_dom"/>
</dbReference>
<dbReference type="PROSITE" id="PS51272">
    <property type="entry name" value="SLH"/>
    <property type="match status" value="2"/>
</dbReference>
<dbReference type="OrthoDB" id="2380392at2"/>
<comment type="caution">
    <text evidence="3">The sequence shown here is derived from an EMBL/GenBank/DDBJ whole genome shotgun (WGS) entry which is preliminary data.</text>
</comment>
<evidence type="ECO:0000313" key="4">
    <source>
        <dbReference type="Proteomes" id="UP000245634"/>
    </source>
</evidence>
<sequence length="370" mass="40333">MASYLKKMALVLASSAVAGGYLGFVSAGSVVQAADDKLSVQMVEDYQSVGAGGEIGYHILYHNVENRNNSHVQLKVKLPEGLDIDPNENGGATWDSGTRLLTWNLKDVESNGARVTHFNLKVKADVVVNTNYELSCVVEEDGKWKMETPKIKFKTGTEIDQPYLVGYPDGLFHPDAQITRAEAAAVVARVANLTDGTALVKPYSDVPTNHWAAGYINKVSHAGFMSGDGNGSFRPDAPITRAELVCLVLAMRGVQALSFDSFDDTKDNWAKEFIGTAKALRWVDGDDKGKFNPNASTARAEAAKLFDIALFRGPLKDGVIPVQQHFPDVSPKSWAYGWVEEAAVVAHESVHRGRGIEQLIRYLPEQTKPL</sequence>
<name>A0A316D419_9BACL</name>
<feature type="domain" description="SLH" evidence="2">
    <location>
        <begin position="199"/>
        <end position="262"/>
    </location>
</feature>
<proteinExistence type="predicted"/>
<dbReference type="AlphaFoldDB" id="A0A316D419"/>
<dbReference type="InterPro" id="IPR051465">
    <property type="entry name" value="Cell_Envelope_Struct_Comp"/>
</dbReference>
<dbReference type="Proteomes" id="UP000245634">
    <property type="component" value="Unassembled WGS sequence"/>
</dbReference>
<accession>A0A316D419</accession>
<dbReference type="RefSeq" id="WP_109690899.1">
    <property type="nucleotide sequence ID" value="NZ_QGGL01000020.1"/>
</dbReference>
<dbReference type="PANTHER" id="PTHR43308">
    <property type="entry name" value="OUTER MEMBRANE PROTEIN ALPHA-RELATED"/>
    <property type="match status" value="1"/>
</dbReference>
<gene>
    <name evidence="3" type="ORF">C7459_12044</name>
</gene>
<feature type="chain" id="PRO_5039115483" evidence="1">
    <location>
        <begin position="19"/>
        <end position="370"/>
    </location>
</feature>
<feature type="domain" description="SLH" evidence="2">
    <location>
        <begin position="134"/>
        <end position="198"/>
    </location>
</feature>
<reference evidence="3 4" key="1">
    <citation type="submission" date="2018-05" db="EMBL/GenBank/DDBJ databases">
        <title>Genomic Encyclopedia of Type Strains, Phase IV (KMG-IV): sequencing the most valuable type-strain genomes for metagenomic binning, comparative biology and taxonomic classification.</title>
        <authorList>
            <person name="Goeker M."/>
        </authorList>
    </citation>
    <scope>NUCLEOTIDE SEQUENCE [LARGE SCALE GENOMIC DNA]</scope>
    <source>
        <strain evidence="3 4">DSM 18773</strain>
    </source>
</reference>
<evidence type="ECO:0000256" key="1">
    <source>
        <dbReference type="SAM" id="SignalP"/>
    </source>
</evidence>
<keyword evidence="1" id="KW-0732">Signal</keyword>
<dbReference type="EMBL" id="QGGL01000020">
    <property type="protein sequence ID" value="PWK06281.1"/>
    <property type="molecule type" value="Genomic_DNA"/>
</dbReference>
<evidence type="ECO:0000259" key="2">
    <source>
        <dbReference type="PROSITE" id="PS51272"/>
    </source>
</evidence>
<keyword evidence="4" id="KW-1185">Reference proteome</keyword>
<protein>
    <submittedName>
        <fullName evidence="3">S-layer family protein</fullName>
    </submittedName>
</protein>
<feature type="signal peptide" evidence="1">
    <location>
        <begin position="1"/>
        <end position="18"/>
    </location>
</feature>